<comment type="catalytic activity">
    <reaction evidence="11">
        <text>(6R)-5,10-methenyltetrahydrofolate + H2O = (6R)-10-formyltetrahydrofolate + H(+)</text>
        <dbReference type="Rhea" id="RHEA:23700"/>
        <dbReference type="ChEBI" id="CHEBI:15377"/>
        <dbReference type="ChEBI" id="CHEBI:15378"/>
        <dbReference type="ChEBI" id="CHEBI:57455"/>
        <dbReference type="ChEBI" id="CHEBI:195366"/>
        <dbReference type="EC" id="3.5.4.9"/>
    </reaction>
</comment>
<dbReference type="AlphaFoldDB" id="A0A955LHH4"/>
<dbReference type="GO" id="GO:0000105">
    <property type="term" value="P:L-histidine biosynthetic process"/>
    <property type="evidence" value="ECO:0007669"/>
    <property type="project" value="UniProtKB-KW"/>
</dbReference>
<dbReference type="EC" id="1.5.1.5" evidence="11"/>
<keyword evidence="8 11" id="KW-0368">Histidine biosynthesis</keyword>
<evidence type="ECO:0000256" key="10">
    <source>
        <dbReference type="ARBA" id="ARBA00023268"/>
    </source>
</evidence>
<dbReference type="GO" id="GO:0005829">
    <property type="term" value="C:cytosol"/>
    <property type="evidence" value="ECO:0007669"/>
    <property type="project" value="TreeGrafter"/>
</dbReference>
<comment type="function">
    <text evidence="11">Catalyzes the oxidation of 5,10-methylenetetrahydrofolate to 5,10-methenyltetrahydrofolate and then the hydrolysis of 5,10-methenyltetrahydrofolate to 10-formyltetrahydrofolate.</text>
</comment>
<dbReference type="FunFam" id="3.40.50.10860:FF:000005">
    <property type="entry name" value="C-1-tetrahydrofolate synthase, cytoplasmic, putative"/>
    <property type="match status" value="1"/>
</dbReference>
<dbReference type="PANTHER" id="PTHR48099">
    <property type="entry name" value="C-1-TETRAHYDROFOLATE SYNTHASE, CYTOPLASMIC-RELATED"/>
    <property type="match status" value="1"/>
</dbReference>
<accession>A0A955LHH4</accession>
<dbReference type="InterPro" id="IPR036291">
    <property type="entry name" value="NAD(P)-bd_dom_sf"/>
</dbReference>
<dbReference type="InterPro" id="IPR020631">
    <property type="entry name" value="THF_DH/CycHdrlase_NAD-bd_dom"/>
</dbReference>
<dbReference type="CDD" id="cd01080">
    <property type="entry name" value="NAD_bind_m-THF_DH_Cyclohyd"/>
    <property type="match status" value="1"/>
</dbReference>
<protein>
    <recommendedName>
        <fullName evidence="11">Bifunctional protein FolD</fullName>
    </recommendedName>
    <domain>
        <recommendedName>
            <fullName evidence="11">Methylenetetrahydrofolate dehydrogenase</fullName>
            <ecNumber evidence="11">1.5.1.5</ecNumber>
        </recommendedName>
    </domain>
    <domain>
        <recommendedName>
            <fullName evidence="11">Methenyltetrahydrofolate cyclohydrolase</fullName>
            <ecNumber evidence="11">3.5.4.9</ecNumber>
        </recommendedName>
    </domain>
</protein>
<dbReference type="InterPro" id="IPR020630">
    <property type="entry name" value="THF_DH/CycHdrlase_cat_dom"/>
</dbReference>
<evidence type="ECO:0000256" key="1">
    <source>
        <dbReference type="ARBA" id="ARBA00004777"/>
    </source>
</evidence>
<comment type="similarity">
    <text evidence="11">Belongs to the tetrahydrofolate dehydrogenase/cyclohydrolase family.</text>
</comment>
<reference evidence="14" key="1">
    <citation type="submission" date="2020-04" db="EMBL/GenBank/DDBJ databases">
        <authorList>
            <person name="Zhang T."/>
        </authorList>
    </citation>
    <scope>NUCLEOTIDE SEQUENCE</scope>
    <source>
        <strain evidence="14">HKST-UBA01</strain>
    </source>
</reference>
<keyword evidence="11" id="KW-0028">Amino-acid biosynthesis</keyword>
<sequence length="287" mass="31005">MQTRIFDGRFTAQQIEESLTSRVARITGQRGHAPKLSTVIVGDDPASVAFIAIKEKRARSIGMEFVRKHYPESFDPTEVVKYIHTQNEDKTVDGIIVQLPLPTQFDRLLTLKAIHPYKDVDGLHPKNLGYLIEGKPFFNPPAVLSVKEVLSQMDIEVTGKHVVLVGSGLLVGKPLALFFVDEGATVSMCSVHTPDIAVFTREADIIVASTGEADLINADMIKEGAVVIDFGGKKVGDELKGEFTQDVVSKAGVVTPVPGGVGPLVVSKLLENTVLSAERSTFGNNDA</sequence>
<evidence type="ECO:0000256" key="2">
    <source>
        <dbReference type="ARBA" id="ARBA00011738"/>
    </source>
</evidence>
<dbReference type="EC" id="3.5.4.9" evidence="11"/>
<feature type="domain" description="Tetrahydrofolate dehydrogenase/cyclohydrolase NAD(P)-binding" evidence="13">
    <location>
        <begin position="143"/>
        <end position="280"/>
    </location>
</feature>
<keyword evidence="4 11" id="KW-0658">Purine biosynthesis</keyword>
<evidence type="ECO:0000313" key="15">
    <source>
        <dbReference type="Proteomes" id="UP000701698"/>
    </source>
</evidence>
<dbReference type="GO" id="GO:0004477">
    <property type="term" value="F:methenyltetrahydrofolate cyclohydrolase activity"/>
    <property type="evidence" value="ECO:0007669"/>
    <property type="project" value="UniProtKB-UniRule"/>
</dbReference>
<dbReference type="EMBL" id="JAGQKX010000115">
    <property type="protein sequence ID" value="MCA9390510.1"/>
    <property type="molecule type" value="Genomic_DNA"/>
</dbReference>
<dbReference type="SUPFAM" id="SSF53223">
    <property type="entry name" value="Aminoacid dehydrogenase-like, N-terminal domain"/>
    <property type="match status" value="1"/>
</dbReference>
<dbReference type="PANTHER" id="PTHR48099:SF5">
    <property type="entry name" value="C-1-TETRAHYDROFOLATE SYNTHASE, CYTOPLASMIC"/>
    <property type="match status" value="1"/>
</dbReference>
<keyword evidence="3 11" id="KW-0554">One-carbon metabolism</keyword>
<dbReference type="GO" id="GO:0006164">
    <property type="term" value="P:purine nucleotide biosynthetic process"/>
    <property type="evidence" value="ECO:0007669"/>
    <property type="project" value="UniProtKB-KW"/>
</dbReference>
<comment type="caution">
    <text evidence="11">Lacks conserved residue(s) required for the propagation of feature annotation.</text>
</comment>
<dbReference type="GO" id="GO:0035999">
    <property type="term" value="P:tetrahydrofolate interconversion"/>
    <property type="evidence" value="ECO:0007669"/>
    <property type="project" value="UniProtKB-UniRule"/>
</dbReference>
<evidence type="ECO:0000256" key="4">
    <source>
        <dbReference type="ARBA" id="ARBA00022755"/>
    </source>
</evidence>
<evidence type="ECO:0000256" key="6">
    <source>
        <dbReference type="ARBA" id="ARBA00022857"/>
    </source>
</evidence>
<dbReference type="Gene3D" id="3.40.50.720">
    <property type="entry name" value="NAD(P)-binding Rossmann-like Domain"/>
    <property type="match status" value="1"/>
</dbReference>
<dbReference type="HAMAP" id="MF_01576">
    <property type="entry name" value="THF_DHG_CYH"/>
    <property type="match status" value="1"/>
</dbReference>
<dbReference type="Proteomes" id="UP000701698">
    <property type="component" value="Unassembled WGS sequence"/>
</dbReference>
<dbReference type="GO" id="GO:0009086">
    <property type="term" value="P:methionine biosynthetic process"/>
    <property type="evidence" value="ECO:0007669"/>
    <property type="project" value="UniProtKB-KW"/>
</dbReference>
<dbReference type="Pfam" id="PF00763">
    <property type="entry name" value="THF_DHG_CYH"/>
    <property type="match status" value="1"/>
</dbReference>
<dbReference type="GO" id="GO:0004488">
    <property type="term" value="F:methylenetetrahydrofolate dehydrogenase (NADP+) activity"/>
    <property type="evidence" value="ECO:0007669"/>
    <property type="project" value="UniProtKB-UniRule"/>
</dbReference>
<comment type="subunit">
    <text evidence="2 11">Homodimer.</text>
</comment>
<keyword evidence="6 11" id="KW-0521">NADP</keyword>
<comment type="pathway">
    <text evidence="1 11">One-carbon metabolism; tetrahydrofolate interconversion.</text>
</comment>
<feature type="binding site" evidence="11">
    <location>
        <begin position="166"/>
        <end position="168"/>
    </location>
    <ligand>
        <name>NADP(+)</name>
        <dbReference type="ChEBI" id="CHEBI:58349"/>
    </ligand>
</feature>
<evidence type="ECO:0000256" key="3">
    <source>
        <dbReference type="ARBA" id="ARBA00022563"/>
    </source>
</evidence>
<evidence type="ECO:0000256" key="7">
    <source>
        <dbReference type="ARBA" id="ARBA00023002"/>
    </source>
</evidence>
<dbReference type="PRINTS" id="PR00085">
    <property type="entry name" value="THFDHDRGNASE"/>
</dbReference>
<keyword evidence="10 11" id="KW-0511">Multifunctional enzyme</keyword>
<proteinExistence type="inferred from homology"/>
<gene>
    <name evidence="11" type="primary">folD</name>
    <name evidence="14" type="ORF">KC571_03840</name>
</gene>
<dbReference type="InterPro" id="IPR046346">
    <property type="entry name" value="Aminoacid_DH-like_N_sf"/>
</dbReference>
<keyword evidence="7 11" id="KW-0560">Oxidoreductase</keyword>
<reference evidence="14" key="2">
    <citation type="journal article" date="2021" name="Microbiome">
        <title>Successional dynamics and alternative stable states in a saline activated sludge microbial community over 9 years.</title>
        <authorList>
            <person name="Wang Y."/>
            <person name="Ye J."/>
            <person name="Ju F."/>
            <person name="Liu L."/>
            <person name="Boyd J.A."/>
            <person name="Deng Y."/>
            <person name="Parks D.H."/>
            <person name="Jiang X."/>
            <person name="Yin X."/>
            <person name="Woodcroft B.J."/>
            <person name="Tyson G.W."/>
            <person name="Hugenholtz P."/>
            <person name="Polz M.F."/>
            <person name="Zhang T."/>
        </authorList>
    </citation>
    <scope>NUCLEOTIDE SEQUENCE</scope>
    <source>
        <strain evidence="14">HKST-UBA01</strain>
    </source>
</reference>
<dbReference type="InterPro" id="IPR000672">
    <property type="entry name" value="THF_DH/CycHdrlase"/>
</dbReference>
<dbReference type="Gene3D" id="3.40.50.10860">
    <property type="entry name" value="Leucine Dehydrogenase, chain A, domain 1"/>
    <property type="match status" value="1"/>
</dbReference>
<evidence type="ECO:0000256" key="9">
    <source>
        <dbReference type="ARBA" id="ARBA00023167"/>
    </source>
</evidence>
<evidence type="ECO:0000256" key="11">
    <source>
        <dbReference type="HAMAP-Rule" id="MF_01576"/>
    </source>
</evidence>
<evidence type="ECO:0000256" key="5">
    <source>
        <dbReference type="ARBA" id="ARBA00022801"/>
    </source>
</evidence>
<evidence type="ECO:0000259" key="12">
    <source>
        <dbReference type="Pfam" id="PF00763"/>
    </source>
</evidence>
<dbReference type="SUPFAM" id="SSF51735">
    <property type="entry name" value="NAD(P)-binding Rossmann-fold domains"/>
    <property type="match status" value="1"/>
</dbReference>
<keyword evidence="9 11" id="KW-0486">Methionine biosynthesis</keyword>
<evidence type="ECO:0000256" key="8">
    <source>
        <dbReference type="ARBA" id="ARBA00023102"/>
    </source>
</evidence>
<comment type="caution">
    <text evidence="14">The sequence shown here is derived from an EMBL/GenBank/DDBJ whole genome shotgun (WGS) entry which is preliminary data.</text>
</comment>
<organism evidence="14 15">
    <name type="scientific">candidate division WWE3 bacterium</name>
    <dbReference type="NCBI Taxonomy" id="2053526"/>
    <lineage>
        <taxon>Bacteria</taxon>
        <taxon>Katanobacteria</taxon>
    </lineage>
</organism>
<dbReference type="Pfam" id="PF02882">
    <property type="entry name" value="THF_DHG_CYH_C"/>
    <property type="match status" value="1"/>
</dbReference>
<name>A0A955LHH4_UNCKA</name>
<keyword evidence="5 11" id="KW-0378">Hydrolase</keyword>
<comment type="catalytic activity">
    <reaction evidence="11">
        <text>(6R)-5,10-methylene-5,6,7,8-tetrahydrofolate + NADP(+) = (6R)-5,10-methenyltetrahydrofolate + NADPH</text>
        <dbReference type="Rhea" id="RHEA:22812"/>
        <dbReference type="ChEBI" id="CHEBI:15636"/>
        <dbReference type="ChEBI" id="CHEBI:57455"/>
        <dbReference type="ChEBI" id="CHEBI:57783"/>
        <dbReference type="ChEBI" id="CHEBI:58349"/>
        <dbReference type="EC" id="1.5.1.5"/>
    </reaction>
</comment>
<evidence type="ECO:0000313" key="14">
    <source>
        <dbReference type="EMBL" id="MCA9390510.1"/>
    </source>
</evidence>
<feature type="domain" description="Tetrahydrofolate dehydrogenase/cyclohydrolase catalytic" evidence="12">
    <location>
        <begin position="7"/>
        <end position="121"/>
    </location>
</feature>
<evidence type="ECO:0000259" key="13">
    <source>
        <dbReference type="Pfam" id="PF02882"/>
    </source>
</evidence>